<feature type="transmembrane region" description="Helical" evidence="10">
    <location>
        <begin position="83"/>
        <end position="104"/>
    </location>
</feature>
<evidence type="ECO:0000313" key="12">
    <source>
        <dbReference type="Proteomes" id="UP000183613"/>
    </source>
</evidence>
<dbReference type="GO" id="GO:0006811">
    <property type="term" value="P:monoatomic ion transport"/>
    <property type="evidence" value="ECO:0007669"/>
    <property type="project" value="UniProtKB-KW"/>
</dbReference>
<feature type="transmembrane region" description="Helical" evidence="10">
    <location>
        <begin position="269"/>
        <end position="292"/>
    </location>
</feature>
<proteinExistence type="predicted"/>
<dbReference type="Pfam" id="PF01554">
    <property type="entry name" value="MatE"/>
    <property type="match status" value="2"/>
</dbReference>
<dbReference type="NCBIfam" id="TIGR00797">
    <property type="entry name" value="matE"/>
    <property type="match status" value="1"/>
</dbReference>
<evidence type="ECO:0000256" key="3">
    <source>
        <dbReference type="ARBA" id="ARBA00022449"/>
    </source>
</evidence>
<dbReference type="AlphaFoldDB" id="A0A1H5J509"/>
<feature type="transmembrane region" description="Helical" evidence="10">
    <location>
        <begin position="348"/>
        <end position="367"/>
    </location>
</feature>
<protein>
    <recommendedName>
        <fullName evidence="9">Multidrug-efflux transporter</fullName>
    </recommendedName>
</protein>
<comment type="caution">
    <text evidence="11">The sequence shown here is derived from an EMBL/GenBank/DDBJ whole genome shotgun (WGS) entry which is preliminary data.</text>
</comment>
<feature type="transmembrane region" description="Helical" evidence="10">
    <location>
        <begin position="452"/>
        <end position="472"/>
    </location>
</feature>
<feature type="transmembrane region" description="Helical" evidence="10">
    <location>
        <begin position="424"/>
        <end position="446"/>
    </location>
</feature>
<keyword evidence="3" id="KW-0050">Antiport</keyword>
<comment type="subcellular location">
    <subcellularLocation>
        <location evidence="1">Cell inner membrane</location>
        <topology evidence="1">Multi-pass membrane protein</topology>
    </subcellularLocation>
</comment>
<dbReference type="InterPro" id="IPR002528">
    <property type="entry name" value="MATE_fam"/>
</dbReference>
<evidence type="ECO:0000256" key="10">
    <source>
        <dbReference type="SAM" id="Phobius"/>
    </source>
</evidence>
<keyword evidence="5 10" id="KW-0812">Transmembrane</keyword>
<sequence>MPMIVFIPLLKTLNAPRIKPFNAPTEIEQMTKQHPARIELKAIMRLAGPLIASQLAHMLMVLTDTLMMARLSPEALAGGSLGAASYSFVSIFCLGVIAAVGTLVSIRQGAGDIEGATRLTQAGIWLAWALALGGAIMLWNIKPVLLLFGQTPSNVEMAGQFLMLLPLALPGYMTFMALRGFTSAMGRPMPVMVISVIGTVANFLLNYALITGMFGLPKLGLMGIGLVTAIVATCMALGLAWHIHRHPAYDAYPIRKGLSRLNMTYLRELWRLGLPIGGTYAVEVGLFAFAALCMGTMGSTQLAAHQIALQIVSTAFMVPAGMSYAITMRIGQHYGGGDLQRARLAGRVGIGAGAVVMLGFSVVFWFWPKELVGLFLDYNDPAFRPVFELAVSLLAVAAWFELFDGAQTIAMGAIRGLKDAKTTFLVGLFCYWAIGAPMAWMLAFTFGWGPAGVWWGLAMGLACAAISLSLAFEWKVRRMLKRERKAAKTAGLEAA</sequence>
<keyword evidence="12" id="KW-1185">Reference proteome</keyword>
<evidence type="ECO:0000256" key="2">
    <source>
        <dbReference type="ARBA" id="ARBA00022448"/>
    </source>
</evidence>
<feature type="transmembrane region" description="Helical" evidence="10">
    <location>
        <begin position="307"/>
        <end position="327"/>
    </location>
</feature>
<feature type="transmembrane region" description="Helical" evidence="10">
    <location>
        <begin position="190"/>
        <end position="209"/>
    </location>
</feature>
<feature type="transmembrane region" description="Helical" evidence="10">
    <location>
        <begin position="382"/>
        <end position="403"/>
    </location>
</feature>
<dbReference type="PANTHER" id="PTHR43298">
    <property type="entry name" value="MULTIDRUG RESISTANCE PROTEIN NORM-RELATED"/>
    <property type="match status" value="1"/>
</dbReference>
<keyword evidence="7" id="KW-0406">Ion transport</keyword>
<dbReference type="EMBL" id="FNUD01000002">
    <property type="protein sequence ID" value="SEE47576.1"/>
    <property type="molecule type" value="Genomic_DNA"/>
</dbReference>
<dbReference type="InterPro" id="IPR048279">
    <property type="entry name" value="MdtK-like"/>
</dbReference>
<dbReference type="GO" id="GO:0005886">
    <property type="term" value="C:plasma membrane"/>
    <property type="evidence" value="ECO:0007669"/>
    <property type="project" value="UniProtKB-SubCell"/>
</dbReference>
<keyword evidence="2" id="KW-0813">Transport</keyword>
<feature type="transmembrane region" description="Helical" evidence="10">
    <location>
        <begin position="221"/>
        <end position="241"/>
    </location>
</feature>
<evidence type="ECO:0000256" key="5">
    <source>
        <dbReference type="ARBA" id="ARBA00022692"/>
    </source>
</evidence>
<evidence type="ECO:0000256" key="8">
    <source>
        <dbReference type="ARBA" id="ARBA00023136"/>
    </source>
</evidence>
<evidence type="ECO:0000313" key="11">
    <source>
        <dbReference type="EMBL" id="SEE47576.1"/>
    </source>
</evidence>
<dbReference type="CDD" id="cd13131">
    <property type="entry name" value="MATE_NorM_like"/>
    <property type="match status" value="1"/>
</dbReference>
<evidence type="ECO:0000256" key="6">
    <source>
        <dbReference type="ARBA" id="ARBA00022989"/>
    </source>
</evidence>
<keyword evidence="8 10" id="KW-0472">Membrane</keyword>
<gene>
    <name evidence="11" type="ORF">SAMN04489800_0948</name>
</gene>
<evidence type="ECO:0000256" key="9">
    <source>
        <dbReference type="ARBA" id="ARBA00031636"/>
    </source>
</evidence>
<keyword evidence="6 10" id="KW-1133">Transmembrane helix</keyword>
<dbReference type="Proteomes" id="UP000183613">
    <property type="component" value="Unassembled WGS sequence"/>
</dbReference>
<feature type="transmembrane region" description="Helical" evidence="10">
    <location>
        <begin position="124"/>
        <end position="141"/>
    </location>
</feature>
<dbReference type="PANTHER" id="PTHR43298:SF2">
    <property type="entry name" value="FMN_FAD EXPORTER YEEO-RELATED"/>
    <property type="match status" value="1"/>
</dbReference>
<evidence type="ECO:0000256" key="4">
    <source>
        <dbReference type="ARBA" id="ARBA00022475"/>
    </source>
</evidence>
<dbReference type="PIRSF" id="PIRSF006603">
    <property type="entry name" value="DinF"/>
    <property type="match status" value="1"/>
</dbReference>
<dbReference type="GO" id="GO:0042910">
    <property type="term" value="F:xenobiotic transmembrane transporter activity"/>
    <property type="evidence" value="ECO:0007669"/>
    <property type="project" value="InterPro"/>
</dbReference>
<reference evidence="11" key="1">
    <citation type="submission" date="2016-10" db="EMBL/GenBank/DDBJ databases">
        <authorList>
            <person name="Varghese N."/>
            <person name="Submissions S."/>
        </authorList>
    </citation>
    <scope>NUCLEOTIDE SEQUENCE [LARGE SCALE GENOMIC DNA]</scope>
    <source>
        <strain evidence="11">LMG 25555</strain>
    </source>
</reference>
<feature type="transmembrane region" description="Helical" evidence="10">
    <location>
        <begin position="42"/>
        <end position="63"/>
    </location>
</feature>
<dbReference type="GO" id="GO:0015297">
    <property type="term" value="F:antiporter activity"/>
    <property type="evidence" value="ECO:0007669"/>
    <property type="project" value="UniProtKB-KW"/>
</dbReference>
<accession>A0A1H5J509</accession>
<evidence type="ECO:0000256" key="7">
    <source>
        <dbReference type="ARBA" id="ARBA00023065"/>
    </source>
</evidence>
<organism evidence="11 12">
    <name type="scientific">Pseudomonas deceptionensis</name>
    <dbReference type="NCBI Taxonomy" id="882211"/>
    <lineage>
        <taxon>Bacteria</taxon>
        <taxon>Pseudomonadati</taxon>
        <taxon>Pseudomonadota</taxon>
        <taxon>Gammaproteobacteria</taxon>
        <taxon>Pseudomonadales</taxon>
        <taxon>Pseudomonadaceae</taxon>
        <taxon>Pseudomonas</taxon>
    </lineage>
</organism>
<feature type="transmembrane region" description="Helical" evidence="10">
    <location>
        <begin position="161"/>
        <end position="178"/>
    </location>
</feature>
<evidence type="ECO:0000256" key="1">
    <source>
        <dbReference type="ARBA" id="ARBA00004429"/>
    </source>
</evidence>
<name>A0A1H5J509_PSEDM</name>
<dbReference type="NCBIfam" id="NF001214">
    <property type="entry name" value="PRK00187.1"/>
    <property type="match status" value="1"/>
</dbReference>
<dbReference type="InterPro" id="IPR050222">
    <property type="entry name" value="MATE_MdtK"/>
</dbReference>
<keyword evidence="4" id="KW-1003">Cell membrane</keyword>